<dbReference type="EMBL" id="NFKK01000004">
    <property type="protein sequence ID" value="OUP53354.1"/>
    <property type="molecule type" value="Genomic_DNA"/>
</dbReference>
<accession>A0A1Y4L9F8</accession>
<comment type="caution">
    <text evidence="2">The sequence shown here is derived from an EMBL/GenBank/DDBJ whole genome shotgun (WGS) entry which is preliminary data.</text>
</comment>
<dbReference type="STRING" id="501571.GCA_900143195_01621"/>
<proteinExistence type="inferred from homology"/>
<dbReference type="SUPFAM" id="SSF111038">
    <property type="entry name" value="YjbQ-like"/>
    <property type="match status" value="1"/>
</dbReference>
<protein>
    <submittedName>
        <fullName evidence="2">Secondary thiamine-phosphate synthase</fullName>
    </submittedName>
</protein>
<dbReference type="EMBL" id="NFKL01000004">
    <property type="protein sequence ID" value="OUP60007.1"/>
    <property type="molecule type" value="Genomic_DNA"/>
</dbReference>
<organism evidence="2 5">
    <name type="scientific">Butyricicoccus pullicaecorum</name>
    <dbReference type="NCBI Taxonomy" id="501571"/>
    <lineage>
        <taxon>Bacteria</taxon>
        <taxon>Bacillati</taxon>
        <taxon>Bacillota</taxon>
        <taxon>Clostridia</taxon>
        <taxon>Eubacteriales</taxon>
        <taxon>Butyricicoccaceae</taxon>
        <taxon>Butyricicoccus</taxon>
    </lineage>
</organism>
<comment type="similarity">
    <text evidence="1">Belongs to the UPF0047 family.</text>
</comment>
<name>A0A1Y4L9F8_9FIRM</name>
<reference evidence="4 5" key="1">
    <citation type="submission" date="2017-04" db="EMBL/GenBank/DDBJ databases">
        <title>Function of individual gut microbiota members based on whole genome sequencing of pure cultures obtained from chicken caecum.</title>
        <authorList>
            <person name="Medvecky M."/>
            <person name="Cejkova D."/>
            <person name="Polansky O."/>
            <person name="Karasova D."/>
            <person name="Kubasova T."/>
            <person name="Cizek A."/>
            <person name="Rychlik I."/>
        </authorList>
    </citation>
    <scope>NUCLEOTIDE SEQUENCE [LARGE SCALE GENOMIC DNA]</scope>
    <source>
        <strain evidence="4">An179</strain>
        <strain evidence="5">An180</strain>
    </source>
</reference>
<dbReference type="RefSeq" id="WP_087371437.1">
    <property type="nucleotide sequence ID" value="NZ_JBGKLX010000002.1"/>
</dbReference>
<dbReference type="AlphaFoldDB" id="A0A1Y4L9F8"/>
<dbReference type="PANTHER" id="PTHR30615">
    <property type="entry name" value="UNCHARACTERIZED PROTEIN YJBQ-RELATED"/>
    <property type="match status" value="1"/>
</dbReference>
<dbReference type="Pfam" id="PF01894">
    <property type="entry name" value="YjbQ"/>
    <property type="match status" value="1"/>
</dbReference>
<evidence type="ECO:0000256" key="1">
    <source>
        <dbReference type="ARBA" id="ARBA00005534"/>
    </source>
</evidence>
<dbReference type="InterPro" id="IPR035917">
    <property type="entry name" value="YjbQ-like_sf"/>
</dbReference>
<dbReference type="PANTHER" id="PTHR30615:SF8">
    <property type="entry name" value="UPF0047 PROTEIN C4A8.02C"/>
    <property type="match status" value="1"/>
</dbReference>
<evidence type="ECO:0000313" key="5">
    <source>
        <dbReference type="Proteomes" id="UP000195897"/>
    </source>
</evidence>
<reference evidence="2" key="2">
    <citation type="journal article" date="2018" name="BMC Genomics">
        <title>Whole genome sequencing and function prediction of 133 gut anaerobes isolated from chicken caecum in pure cultures.</title>
        <authorList>
            <person name="Medvecky M."/>
            <person name="Cejkova D."/>
            <person name="Polansky O."/>
            <person name="Karasova D."/>
            <person name="Kubasova T."/>
            <person name="Cizek A."/>
            <person name="Rychlik I."/>
        </authorList>
    </citation>
    <scope>NUCLEOTIDE SEQUENCE</scope>
    <source>
        <strain evidence="3">An179</strain>
        <strain evidence="2">An180</strain>
    </source>
</reference>
<sequence>MAVYTMTKTYKTRAHMGMIDITEDFQAAVTAACQEKGISSGTITGFTTGGVAGLTTLEFEPGMVHHDLKAAMDIFSPYTDETGRVIHYHHHDTWHDDNGSSHIKAALLSPFIVIPFVDGKLTIGPWQNLTLVECDTRNRVRDVVFQVMGE</sequence>
<evidence type="ECO:0000313" key="3">
    <source>
        <dbReference type="EMBL" id="OUP60007.1"/>
    </source>
</evidence>
<evidence type="ECO:0000313" key="4">
    <source>
        <dbReference type="Proteomes" id="UP000195326"/>
    </source>
</evidence>
<evidence type="ECO:0000313" key="2">
    <source>
        <dbReference type="EMBL" id="OUP53354.1"/>
    </source>
</evidence>
<dbReference type="Proteomes" id="UP000195326">
    <property type="component" value="Unassembled WGS sequence"/>
</dbReference>
<dbReference type="InterPro" id="IPR001602">
    <property type="entry name" value="UPF0047_YjbQ-like"/>
</dbReference>
<dbReference type="PIRSF" id="PIRSF004681">
    <property type="entry name" value="UCP004681"/>
    <property type="match status" value="1"/>
</dbReference>
<gene>
    <name evidence="3" type="ORF">B5F15_04105</name>
    <name evidence="2" type="ORF">B5F17_04945</name>
</gene>
<dbReference type="Proteomes" id="UP000195897">
    <property type="component" value="Unassembled WGS sequence"/>
</dbReference>
<dbReference type="Gene3D" id="2.60.120.460">
    <property type="entry name" value="YjbQ-like"/>
    <property type="match status" value="1"/>
</dbReference>